<comment type="caution">
    <text evidence="1">The sequence shown here is derived from an EMBL/GenBank/DDBJ whole genome shotgun (WGS) entry which is preliminary data.</text>
</comment>
<dbReference type="RefSeq" id="WP_116243346.1">
    <property type="nucleotide sequence ID" value="NZ_QUAB01000047.1"/>
</dbReference>
<accession>A0A371NQE9</accession>
<name>A0A371NQE9_9MICO</name>
<dbReference type="Pfam" id="PF16264">
    <property type="entry name" value="SatD"/>
    <property type="match status" value="1"/>
</dbReference>
<dbReference type="EMBL" id="QUAB01000047">
    <property type="protein sequence ID" value="REJ04403.1"/>
    <property type="molecule type" value="Genomic_DNA"/>
</dbReference>
<reference evidence="1 2" key="1">
    <citation type="submission" date="2018-08" db="EMBL/GenBank/DDBJ databases">
        <title>Isolation, diversity and antifungal activity of Actinobacteria from cow dung.</title>
        <authorList>
            <person name="Ling L."/>
        </authorList>
    </citation>
    <scope>NUCLEOTIDE SEQUENCE [LARGE SCALE GENOMIC DNA]</scope>
    <source>
        <strain evidence="1 2">NEAU-LLE</strain>
    </source>
</reference>
<dbReference type="InterPro" id="IPR032580">
    <property type="entry name" value="SatD"/>
</dbReference>
<organism evidence="1 2">
    <name type="scientific">Microbacterium bovistercoris</name>
    <dbReference type="NCBI Taxonomy" id="2293570"/>
    <lineage>
        <taxon>Bacteria</taxon>
        <taxon>Bacillati</taxon>
        <taxon>Actinomycetota</taxon>
        <taxon>Actinomycetes</taxon>
        <taxon>Micrococcales</taxon>
        <taxon>Microbacteriaceae</taxon>
        <taxon>Microbacterium</taxon>
    </lineage>
</organism>
<sequence>MVIAVTADIIGSRQLADREGAQAVFDRAIARVERDLPVELQGMRPTVGDEQQAVYPTLEAALGALLLLRLALPDGIEFRYGIGIGEVGTIASEASERGIPEGPGWWAARAAIEQVQVLQKRAVPSARSWVVAHESTARDTAEAVRWANASLLARDEIVGAMSERVRRLTYGRCLSVTQRELAADEGITQSAVSQALAGSGAAAVVEGFRLLGLTPVRGG</sequence>
<dbReference type="Proteomes" id="UP000262172">
    <property type="component" value="Unassembled WGS sequence"/>
</dbReference>
<evidence type="ECO:0008006" key="3">
    <source>
        <dbReference type="Google" id="ProtNLM"/>
    </source>
</evidence>
<dbReference type="AlphaFoldDB" id="A0A371NQE9"/>
<evidence type="ECO:0000313" key="1">
    <source>
        <dbReference type="EMBL" id="REJ04403.1"/>
    </source>
</evidence>
<dbReference type="OrthoDB" id="4711815at2"/>
<keyword evidence="2" id="KW-1185">Reference proteome</keyword>
<gene>
    <name evidence="1" type="ORF">DY023_16040</name>
</gene>
<proteinExistence type="predicted"/>
<protein>
    <recommendedName>
        <fullName evidence="3">SatD family protein</fullName>
    </recommendedName>
</protein>
<evidence type="ECO:0000313" key="2">
    <source>
        <dbReference type="Proteomes" id="UP000262172"/>
    </source>
</evidence>